<dbReference type="InterPro" id="IPR013087">
    <property type="entry name" value="Znf_C2H2_type"/>
</dbReference>
<dbReference type="InterPro" id="IPR036864">
    <property type="entry name" value="Zn2-C6_fun-type_DNA-bd_sf"/>
</dbReference>
<dbReference type="Pfam" id="PF04082">
    <property type="entry name" value="Fungal_trans"/>
    <property type="match status" value="1"/>
</dbReference>
<dbReference type="InterPro" id="IPR036236">
    <property type="entry name" value="Znf_C2H2_sf"/>
</dbReference>
<feature type="domain" description="Zn(2)-C6 fungal-type" evidence="8">
    <location>
        <begin position="78"/>
        <end position="107"/>
    </location>
</feature>
<reference evidence="10" key="1">
    <citation type="journal article" date="2023" name="Mol. Phylogenet. Evol.">
        <title>Genome-scale phylogeny and comparative genomics of the fungal order Sordariales.</title>
        <authorList>
            <person name="Hensen N."/>
            <person name="Bonometti L."/>
            <person name="Westerberg I."/>
            <person name="Brannstrom I.O."/>
            <person name="Guillou S."/>
            <person name="Cros-Aarteil S."/>
            <person name="Calhoun S."/>
            <person name="Haridas S."/>
            <person name="Kuo A."/>
            <person name="Mondo S."/>
            <person name="Pangilinan J."/>
            <person name="Riley R."/>
            <person name="LaButti K."/>
            <person name="Andreopoulos B."/>
            <person name="Lipzen A."/>
            <person name="Chen C."/>
            <person name="Yan M."/>
            <person name="Daum C."/>
            <person name="Ng V."/>
            <person name="Clum A."/>
            <person name="Steindorff A."/>
            <person name="Ohm R.A."/>
            <person name="Martin F."/>
            <person name="Silar P."/>
            <person name="Natvig D.O."/>
            <person name="Lalanne C."/>
            <person name="Gautier V."/>
            <person name="Ament-Velasquez S.L."/>
            <person name="Kruys A."/>
            <person name="Hutchinson M.I."/>
            <person name="Powell A.J."/>
            <person name="Barry K."/>
            <person name="Miller A.N."/>
            <person name="Grigoriev I.V."/>
            <person name="Debuchy R."/>
            <person name="Gladieux P."/>
            <person name="Hiltunen Thoren M."/>
            <person name="Johannesson H."/>
        </authorList>
    </citation>
    <scope>NUCLEOTIDE SEQUENCE</scope>
    <source>
        <strain evidence="10">CBS 990.96</strain>
    </source>
</reference>
<dbReference type="CDD" id="cd00067">
    <property type="entry name" value="GAL4"/>
    <property type="match status" value="1"/>
</dbReference>
<dbReference type="PANTHER" id="PTHR47660">
    <property type="entry name" value="TRANSCRIPTION FACTOR WITH C2H2 AND ZN(2)-CYS(6) DNA BINDING DOMAIN (EUROFUNG)-RELATED-RELATED"/>
    <property type="match status" value="1"/>
</dbReference>
<organism evidence="10 11">
    <name type="scientific">Podospora fimiseda</name>
    <dbReference type="NCBI Taxonomy" id="252190"/>
    <lineage>
        <taxon>Eukaryota</taxon>
        <taxon>Fungi</taxon>
        <taxon>Dikarya</taxon>
        <taxon>Ascomycota</taxon>
        <taxon>Pezizomycotina</taxon>
        <taxon>Sordariomycetes</taxon>
        <taxon>Sordariomycetidae</taxon>
        <taxon>Sordariales</taxon>
        <taxon>Podosporaceae</taxon>
        <taxon>Podospora</taxon>
    </lineage>
</organism>
<evidence type="ECO:0000256" key="3">
    <source>
        <dbReference type="ARBA" id="ARBA00022833"/>
    </source>
</evidence>
<dbReference type="EMBL" id="MU865300">
    <property type="protein sequence ID" value="KAK4230208.1"/>
    <property type="molecule type" value="Genomic_DNA"/>
</dbReference>
<dbReference type="AlphaFoldDB" id="A0AAN7H2J6"/>
<dbReference type="PANTHER" id="PTHR47660:SF2">
    <property type="entry name" value="TRANSCRIPTION FACTOR WITH C2H2 AND ZN(2)-CYS(6) DNA BINDING DOMAIN (EUROFUNG)"/>
    <property type="match status" value="1"/>
</dbReference>
<keyword evidence="3" id="KW-0862">Zinc</keyword>
<dbReference type="FunFam" id="3.30.160.60:FF:000065">
    <property type="entry name" value="B-cell CLL/lymphoma 6, member B"/>
    <property type="match status" value="1"/>
</dbReference>
<dbReference type="PROSITE" id="PS00463">
    <property type="entry name" value="ZN2_CY6_FUNGAL_1"/>
    <property type="match status" value="1"/>
</dbReference>
<protein>
    <recommendedName>
        <fullName evidence="12">Transcription factor</fullName>
    </recommendedName>
</protein>
<dbReference type="SUPFAM" id="SSF57701">
    <property type="entry name" value="Zn2/Cys6 DNA-binding domain"/>
    <property type="match status" value="1"/>
</dbReference>
<evidence type="ECO:0000256" key="5">
    <source>
        <dbReference type="ARBA" id="ARBA00023163"/>
    </source>
</evidence>
<keyword evidence="5" id="KW-0804">Transcription</keyword>
<dbReference type="GO" id="GO:0006351">
    <property type="term" value="P:DNA-templated transcription"/>
    <property type="evidence" value="ECO:0007669"/>
    <property type="project" value="InterPro"/>
</dbReference>
<dbReference type="PROSITE" id="PS00028">
    <property type="entry name" value="ZINC_FINGER_C2H2_1"/>
    <property type="match status" value="2"/>
</dbReference>
<evidence type="ECO:0000259" key="9">
    <source>
        <dbReference type="PROSITE" id="PS50157"/>
    </source>
</evidence>
<dbReference type="SMART" id="SM00355">
    <property type="entry name" value="ZnF_C2H2"/>
    <property type="match status" value="2"/>
</dbReference>
<sequence length="979" mass="109067">MSVVYCAYCGKSFTRKEHLERHLPTHTNVKPHRCSCCHLSFARRDLLQRHHATYHEPRDPMEPLPGGVPTFAGKTPIACQNCASAKTGCDKRVPCTRCAEKNLECTARFARRSSKAALRAAHAQAAMTPLRPPSQIPLPGNTINPSMMEVDGIGGHSGDGGKSPEATLTGDSKAICSPKIHSPIHAHVSPGEYTLPLHPVRLNTGLDDFLLPSEFVSVDYSTGYGEMGMWQDYGGMDMNWQHSTIPIRSADISTMFDMGNISPVSEPMTASSSQESMHTRGTSISTHEYDHNITSESRAIAVTSKSMSTQDFERLIDTEAGWNLARCNKPPTDRLRPTAIHHLECLERRALEEGTWRPVEEYLKKGDWDASNMSSVVSFTSSARDQMLAMTQGFLHRALEVHRAHGRSRGATKYEFNYVVLPPSHILEHFLRSYVRSLSVYYPLVTAGQVDPNEMLQTNSASVLLVLLMIAQGAAAMPVAEAQHLSAGLTETCRISLFDMVEKDVQHTDPISLRCALLFIVLGAWSGDKWLMDTAMGQRGMYMSMLKYAGMMEPQPAMIPSFDSTSKEAQWRQWVDRESRNRLVYNYVMLDQELSLFHDTVPLFAITELQCPLPGAEALWQSTNAEQWFANMQSVYGFSANLNPQILTSTPDSVTPSLYVLFQEFLQGNLSSRQQNLSPQQLRLILHPIQAMLCHLGQLVSCFDHDIRRTANTVTKSSSLERIAEVQSLLSRWYDMTKEYVQTHPDCPVTRCNLVLYHLISLNAFTYFPEIERLARREGFSAPLSVGASNPTITHWDITLRYKKCIFQREKAVFHSGQIFWLLRQMPGERRPAWWPVAMYRATLVLWIDSLSRLDPSFQQGVDEKGGANGNAAGQVVAIDQMVPEERVLDACSWGGNGMAVLSRYNTDPASGNVSPSTGVTQITMDKPEDILDYTIRNIDAVGRSRVGDGIKRKLETLGKNWSEESILAGGGGIVVATG</sequence>
<evidence type="ECO:0000256" key="1">
    <source>
        <dbReference type="ARBA" id="ARBA00022723"/>
    </source>
</evidence>
<evidence type="ECO:0000313" key="10">
    <source>
        <dbReference type="EMBL" id="KAK4230208.1"/>
    </source>
</evidence>
<dbReference type="GO" id="GO:0000981">
    <property type="term" value="F:DNA-binding transcription factor activity, RNA polymerase II-specific"/>
    <property type="evidence" value="ECO:0007669"/>
    <property type="project" value="InterPro"/>
</dbReference>
<proteinExistence type="predicted"/>
<dbReference type="Proteomes" id="UP001301958">
    <property type="component" value="Unassembled WGS sequence"/>
</dbReference>
<keyword evidence="4" id="KW-0805">Transcription regulation</keyword>
<name>A0AAN7H2J6_9PEZI</name>
<evidence type="ECO:0000256" key="4">
    <source>
        <dbReference type="ARBA" id="ARBA00023015"/>
    </source>
</evidence>
<dbReference type="SUPFAM" id="SSF57667">
    <property type="entry name" value="beta-beta-alpha zinc fingers"/>
    <property type="match status" value="1"/>
</dbReference>
<feature type="domain" description="C2H2-type" evidence="9">
    <location>
        <begin position="4"/>
        <end position="31"/>
    </location>
</feature>
<dbReference type="InterPro" id="IPR001138">
    <property type="entry name" value="Zn2Cys6_DnaBD"/>
</dbReference>
<evidence type="ECO:0000256" key="2">
    <source>
        <dbReference type="ARBA" id="ARBA00022771"/>
    </source>
</evidence>
<dbReference type="PROSITE" id="PS50157">
    <property type="entry name" value="ZINC_FINGER_C2H2_2"/>
    <property type="match status" value="2"/>
</dbReference>
<dbReference type="Pfam" id="PF00172">
    <property type="entry name" value="Zn_clus"/>
    <property type="match status" value="1"/>
</dbReference>
<keyword evidence="1" id="KW-0479">Metal-binding</keyword>
<dbReference type="GO" id="GO:0008270">
    <property type="term" value="F:zinc ion binding"/>
    <property type="evidence" value="ECO:0007669"/>
    <property type="project" value="UniProtKB-KW"/>
</dbReference>
<dbReference type="GO" id="GO:0003677">
    <property type="term" value="F:DNA binding"/>
    <property type="evidence" value="ECO:0007669"/>
    <property type="project" value="InterPro"/>
</dbReference>
<dbReference type="InterPro" id="IPR007219">
    <property type="entry name" value="XnlR_reg_dom"/>
</dbReference>
<feature type="domain" description="C2H2-type" evidence="9">
    <location>
        <begin position="32"/>
        <end position="60"/>
    </location>
</feature>
<keyword evidence="11" id="KW-1185">Reference proteome</keyword>
<accession>A0AAN7H2J6</accession>
<dbReference type="SMART" id="SM00066">
    <property type="entry name" value="GAL4"/>
    <property type="match status" value="1"/>
</dbReference>
<dbReference type="PROSITE" id="PS50048">
    <property type="entry name" value="ZN2_CY6_FUNGAL_2"/>
    <property type="match status" value="1"/>
</dbReference>
<evidence type="ECO:0008006" key="12">
    <source>
        <dbReference type="Google" id="ProtNLM"/>
    </source>
</evidence>
<dbReference type="Gene3D" id="3.30.160.60">
    <property type="entry name" value="Classic Zinc Finger"/>
    <property type="match status" value="1"/>
</dbReference>
<dbReference type="Gene3D" id="4.10.240.10">
    <property type="entry name" value="Zn(2)-C6 fungal-type DNA-binding domain"/>
    <property type="match status" value="1"/>
</dbReference>
<keyword evidence="2 7" id="KW-0863">Zinc-finger</keyword>
<reference evidence="10" key="2">
    <citation type="submission" date="2023-05" db="EMBL/GenBank/DDBJ databases">
        <authorList>
            <consortium name="Lawrence Berkeley National Laboratory"/>
            <person name="Steindorff A."/>
            <person name="Hensen N."/>
            <person name="Bonometti L."/>
            <person name="Westerberg I."/>
            <person name="Brannstrom I.O."/>
            <person name="Guillou S."/>
            <person name="Cros-Aarteil S."/>
            <person name="Calhoun S."/>
            <person name="Haridas S."/>
            <person name="Kuo A."/>
            <person name="Mondo S."/>
            <person name="Pangilinan J."/>
            <person name="Riley R."/>
            <person name="Labutti K."/>
            <person name="Andreopoulos B."/>
            <person name="Lipzen A."/>
            <person name="Chen C."/>
            <person name="Yanf M."/>
            <person name="Daum C."/>
            <person name="Ng V."/>
            <person name="Clum A."/>
            <person name="Ohm R."/>
            <person name="Martin F."/>
            <person name="Silar P."/>
            <person name="Natvig D."/>
            <person name="Lalanne C."/>
            <person name="Gautier V."/>
            <person name="Ament-Velasquez S.L."/>
            <person name="Kruys A."/>
            <person name="Hutchinson M.I."/>
            <person name="Powell A.J."/>
            <person name="Barry K."/>
            <person name="Miller A.N."/>
            <person name="Grigoriev I.V."/>
            <person name="Debuchy R."/>
            <person name="Gladieux P."/>
            <person name="Thoren M.H."/>
            <person name="Johannesson H."/>
        </authorList>
    </citation>
    <scope>NUCLEOTIDE SEQUENCE</scope>
    <source>
        <strain evidence="10">CBS 990.96</strain>
    </source>
</reference>
<evidence type="ECO:0000259" key="8">
    <source>
        <dbReference type="PROSITE" id="PS50048"/>
    </source>
</evidence>
<evidence type="ECO:0000313" key="11">
    <source>
        <dbReference type="Proteomes" id="UP001301958"/>
    </source>
</evidence>
<evidence type="ECO:0000256" key="6">
    <source>
        <dbReference type="ARBA" id="ARBA00023242"/>
    </source>
</evidence>
<evidence type="ECO:0000256" key="7">
    <source>
        <dbReference type="PROSITE-ProRule" id="PRU00042"/>
    </source>
</evidence>
<dbReference type="CDD" id="cd12148">
    <property type="entry name" value="fungal_TF_MHR"/>
    <property type="match status" value="1"/>
</dbReference>
<keyword evidence="6" id="KW-0539">Nucleus</keyword>
<comment type="caution">
    <text evidence="10">The sequence shown here is derived from an EMBL/GenBank/DDBJ whole genome shotgun (WGS) entry which is preliminary data.</text>
</comment>
<gene>
    <name evidence="10" type="ORF">QBC38DRAFT_357468</name>
</gene>